<dbReference type="GeneID" id="63769732"/>
<sequence>MKFVRPLSAGTATFVPTRKWIQSIAAISVLIHMMIAPPGSELLSCGRDYGSCTSHRDYTTNAWVCSAHLGFLLALIRIFKMDTPNSLIQSSSCTALWLLSSSGESLHQFTYTHHAMGRSVPIMIRDCLHGCYRTRSSGLCPRQASFPIWTGYNLQLLTMGFPNTTSRRAESLYLQWDLC</sequence>
<reference evidence="1 2" key="1">
    <citation type="submission" date="2016-07" db="EMBL/GenBank/DDBJ databases">
        <title>Pervasive Adenine N6-methylation of Active Genes in Fungi.</title>
        <authorList>
            <consortium name="DOE Joint Genome Institute"/>
            <person name="Mondo S.J."/>
            <person name="Dannebaum R.O."/>
            <person name="Kuo R.C."/>
            <person name="Labutti K."/>
            <person name="Haridas S."/>
            <person name="Kuo A."/>
            <person name="Salamov A."/>
            <person name="Ahrendt S.R."/>
            <person name="Lipzen A."/>
            <person name="Sullivan W."/>
            <person name="Andreopoulos W.B."/>
            <person name="Clum A."/>
            <person name="Lindquist E."/>
            <person name="Daum C."/>
            <person name="Ramamoorthy G.K."/>
            <person name="Gryganskyi A."/>
            <person name="Culley D."/>
            <person name="Magnuson J.K."/>
            <person name="James T.Y."/>
            <person name="O'Malley M.A."/>
            <person name="Stajich J.E."/>
            <person name="Spatafora J.W."/>
            <person name="Visel A."/>
            <person name="Grigoriev I.V."/>
        </authorList>
    </citation>
    <scope>NUCLEOTIDE SEQUENCE [LARGE SCALE GENOMIC DNA]</scope>
    <source>
        <strain evidence="1 2">CBS 129021</strain>
    </source>
</reference>
<evidence type="ECO:0000313" key="2">
    <source>
        <dbReference type="Proteomes" id="UP000193689"/>
    </source>
</evidence>
<comment type="caution">
    <text evidence="1">The sequence shown here is derived from an EMBL/GenBank/DDBJ whole genome shotgun (WGS) entry which is preliminary data.</text>
</comment>
<proteinExistence type="predicted"/>
<protein>
    <submittedName>
        <fullName evidence="1">Uncharacterized protein</fullName>
    </submittedName>
</protein>
<gene>
    <name evidence="1" type="ORF">BCR38DRAFT_126751</name>
</gene>
<name>A0A1Y2D7Q8_9PEZI</name>
<evidence type="ECO:0000313" key="1">
    <source>
        <dbReference type="EMBL" id="ORY55308.1"/>
    </source>
</evidence>
<dbReference type="AlphaFoldDB" id="A0A1Y2D7Q8"/>
<accession>A0A1Y2D7Q8</accession>
<dbReference type="InParanoid" id="A0A1Y2D7Q8"/>
<organism evidence="1 2">
    <name type="scientific">Pseudomassariella vexata</name>
    <dbReference type="NCBI Taxonomy" id="1141098"/>
    <lineage>
        <taxon>Eukaryota</taxon>
        <taxon>Fungi</taxon>
        <taxon>Dikarya</taxon>
        <taxon>Ascomycota</taxon>
        <taxon>Pezizomycotina</taxon>
        <taxon>Sordariomycetes</taxon>
        <taxon>Xylariomycetidae</taxon>
        <taxon>Amphisphaeriales</taxon>
        <taxon>Pseudomassariaceae</taxon>
        <taxon>Pseudomassariella</taxon>
    </lineage>
</organism>
<keyword evidence="2" id="KW-1185">Reference proteome</keyword>
<dbReference type="EMBL" id="MCFJ01000028">
    <property type="protein sequence ID" value="ORY55308.1"/>
    <property type="molecule type" value="Genomic_DNA"/>
</dbReference>
<dbReference type="RefSeq" id="XP_040709579.1">
    <property type="nucleotide sequence ID" value="XM_040853520.1"/>
</dbReference>
<dbReference type="Proteomes" id="UP000193689">
    <property type="component" value="Unassembled WGS sequence"/>
</dbReference>